<evidence type="ECO:0000256" key="1">
    <source>
        <dbReference type="SAM" id="MobiDB-lite"/>
    </source>
</evidence>
<reference evidence="2" key="1">
    <citation type="submission" date="2021-07" db="EMBL/GenBank/DDBJ databases">
        <authorList>
            <person name="Durling M."/>
        </authorList>
    </citation>
    <scope>NUCLEOTIDE SEQUENCE</scope>
</reference>
<dbReference type="Proteomes" id="UP000696280">
    <property type="component" value="Unassembled WGS sequence"/>
</dbReference>
<name>A0A9N9KSC2_9HELO</name>
<dbReference type="AlphaFoldDB" id="A0A9N9KSC2"/>
<gene>
    <name evidence="2" type="ORF">HYFRA_00000836</name>
</gene>
<keyword evidence="3" id="KW-1185">Reference proteome</keyword>
<protein>
    <recommendedName>
        <fullName evidence="4">Myb-like domain-containing protein</fullName>
    </recommendedName>
</protein>
<accession>A0A9N9KSC2</accession>
<feature type="region of interest" description="Disordered" evidence="1">
    <location>
        <begin position="54"/>
        <end position="144"/>
    </location>
</feature>
<comment type="caution">
    <text evidence="2">The sequence shown here is derived from an EMBL/GenBank/DDBJ whole genome shotgun (WGS) entry which is preliminary data.</text>
</comment>
<dbReference type="OrthoDB" id="4525115at2759"/>
<feature type="compositionally biased region" description="Polar residues" evidence="1">
    <location>
        <begin position="82"/>
        <end position="96"/>
    </location>
</feature>
<feature type="compositionally biased region" description="Basic residues" evidence="1">
    <location>
        <begin position="54"/>
        <end position="63"/>
    </location>
</feature>
<proteinExistence type="predicted"/>
<evidence type="ECO:0000313" key="2">
    <source>
        <dbReference type="EMBL" id="CAG8952098.1"/>
    </source>
</evidence>
<organism evidence="2 3">
    <name type="scientific">Hymenoscyphus fraxineus</name>
    <dbReference type="NCBI Taxonomy" id="746836"/>
    <lineage>
        <taxon>Eukaryota</taxon>
        <taxon>Fungi</taxon>
        <taxon>Dikarya</taxon>
        <taxon>Ascomycota</taxon>
        <taxon>Pezizomycotina</taxon>
        <taxon>Leotiomycetes</taxon>
        <taxon>Helotiales</taxon>
        <taxon>Helotiaceae</taxon>
        <taxon>Hymenoscyphus</taxon>
    </lineage>
</organism>
<dbReference type="EMBL" id="CAJVRL010000045">
    <property type="protein sequence ID" value="CAG8952098.1"/>
    <property type="molecule type" value="Genomic_DNA"/>
</dbReference>
<sequence length="173" mass="19258">MGPRGSVWNHESDKDLLLTIIAGRKLEGINWKDVADEMTKAGYTFTQEACRQHFQKIRRGSKAPRKDKGASAAATPTKRKATSTQSTPAKPNSQARNNEEDEDDETFGDGSPSKKPRMKKENPHARGAAFKIEENEDEMGNSGFSFSQDVIDLDDDMQSVVPLPPARVRLLWL</sequence>
<evidence type="ECO:0008006" key="4">
    <source>
        <dbReference type="Google" id="ProtNLM"/>
    </source>
</evidence>
<evidence type="ECO:0000313" key="3">
    <source>
        <dbReference type="Proteomes" id="UP000696280"/>
    </source>
</evidence>